<evidence type="ECO:0000256" key="4">
    <source>
        <dbReference type="SAM" id="MobiDB-lite"/>
    </source>
</evidence>
<sequence>MDCNIEPQKSINEIWFNSPGDHQNHQPSYNVVHAGEPNFENHTGQQQLSVNDYDHQSGQQNSPLERGNPAAGHNGLPAEKLHQTFSLASLELLNNYGKGFRNALGGITREEKLRKISSNNGGEGGGGGSGSSNIEGSKKLALGNIMKVAGEQFIQFSTQQVDGFSTSIHPYAPSVITSELSSSEMADVELVQFLLLAAECVGHKQYDLASSLINRCLWVASDSGNPTQRIVFYFAEALQWRIEIETGRTTIEDLNRRSSYARSLQLDFNVAFVACHQALPFIQATQFAAVQAVLDYLKSANKIHIIDLHIRSGVNWTVLMQALVDQETPPVIRITAVATATNKGNVEEAGKRLVEFARSMDLPGFCFNTVVVEDMKELKEDMFRREPEEAVAVYASMVFRTMLSRPDSLASVMKVMRRLKPAVVVVNEVEANHNSPSFVTRFTESLFFYTAFFDCLEDCMGRKDDDRKIIEGLYFGEGIRNMVATEGENRCTRNVTMEVWREYFGRFGLTEIEIGKDSIRQAKLILKRFGKTGAEEKCNLEENGKGIVIGWKGTPIHSLTTWKFV</sequence>
<comment type="similarity">
    <text evidence="3">Belongs to the GRAS family.</text>
</comment>
<dbReference type="PANTHER" id="PTHR31636">
    <property type="entry name" value="OSJNBA0084A10.13 PROTEIN-RELATED"/>
    <property type="match status" value="1"/>
</dbReference>
<dbReference type="AlphaFoldDB" id="A0AAV1DEM3"/>
<dbReference type="Proteomes" id="UP001161247">
    <property type="component" value="Chromosome 5"/>
</dbReference>
<evidence type="ECO:0000313" key="6">
    <source>
        <dbReference type="Proteomes" id="UP001161247"/>
    </source>
</evidence>
<evidence type="ECO:0000256" key="1">
    <source>
        <dbReference type="ARBA" id="ARBA00023015"/>
    </source>
</evidence>
<feature type="region of interest" description="SAW" evidence="3">
    <location>
        <begin position="484"/>
        <end position="563"/>
    </location>
</feature>
<comment type="caution">
    <text evidence="3">Lacks conserved residue(s) required for the propagation of feature annotation.</text>
</comment>
<protein>
    <submittedName>
        <fullName evidence="5">OLC1v1004402C1</fullName>
    </submittedName>
</protein>
<keyword evidence="2" id="KW-0804">Transcription</keyword>
<evidence type="ECO:0000313" key="5">
    <source>
        <dbReference type="EMBL" id="CAI9105474.1"/>
    </source>
</evidence>
<proteinExistence type="inferred from homology"/>
<name>A0AAV1DEM3_OLDCO</name>
<feature type="region of interest" description="Disordered" evidence="4">
    <location>
        <begin position="17"/>
        <end position="76"/>
    </location>
</feature>
<evidence type="ECO:0000256" key="3">
    <source>
        <dbReference type="PROSITE-ProRule" id="PRU01191"/>
    </source>
</evidence>
<dbReference type="PROSITE" id="PS50985">
    <property type="entry name" value="GRAS"/>
    <property type="match status" value="1"/>
</dbReference>
<feature type="compositionally biased region" description="Polar residues" evidence="4">
    <location>
        <begin position="40"/>
        <end position="63"/>
    </location>
</feature>
<dbReference type="Pfam" id="PF03514">
    <property type="entry name" value="GRAS"/>
    <property type="match status" value="1"/>
</dbReference>
<accession>A0AAV1DEM3</accession>
<evidence type="ECO:0000256" key="2">
    <source>
        <dbReference type="ARBA" id="ARBA00023163"/>
    </source>
</evidence>
<gene>
    <name evidence="5" type="ORF">OLC1_LOCUS14164</name>
</gene>
<dbReference type="InterPro" id="IPR005202">
    <property type="entry name" value="TF_GRAS"/>
</dbReference>
<dbReference type="EMBL" id="OX459122">
    <property type="protein sequence ID" value="CAI9105474.1"/>
    <property type="molecule type" value="Genomic_DNA"/>
</dbReference>
<reference evidence="5" key="1">
    <citation type="submission" date="2023-03" db="EMBL/GenBank/DDBJ databases">
        <authorList>
            <person name="Julca I."/>
        </authorList>
    </citation>
    <scope>NUCLEOTIDE SEQUENCE</scope>
</reference>
<keyword evidence="1" id="KW-0805">Transcription regulation</keyword>
<feature type="short sequence motif" description="VHIID" evidence="3">
    <location>
        <begin position="303"/>
        <end position="307"/>
    </location>
</feature>
<organism evidence="5 6">
    <name type="scientific">Oldenlandia corymbosa var. corymbosa</name>
    <dbReference type="NCBI Taxonomy" id="529605"/>
    <lineage>
        <taxon>Eukaryota</taxon>
        <taxon>Viridiplantae</taxon>
        <taxon>Streptophyta</taxon>
        <taxon>Embryophyta</taxon>
        <taxon>Tracheophyta</taxon>
        <taxon>Spermatophyta</taxon>
        <taxon>Magnoliopsida</taxon>
        <taxon>eudicotyledons</taxon>
        <taxon>Gunneridae</taxon>
        <taxon>Pentapetalae</taxon>
        <taxon>asterids</taxon>
        <taxon>lamiids</taxon>
        <taxon>Gentianales</taxon>
        <taxon>Rubiaceae</taxon>
        <taxon>Rubioideae</taxon>
        <taxon>Spermacoceae</taxon>
        <taxon>Hedyotis-Oldenlandia complex</taxon>
        <taxon>Oldenlandia</taxon>
    </lineage>
</organism>
<keyword evidence="6" id="KW-1185">Reference proteome</keyword>